<name>A0A0F9WCR7_9MICR</name>
<comment type="caution">
    <text evidence="1">The sequence shown here is derived from an EMBL/GenBank/DDBJ whole genome shotgun (WGS) entry which is preliminary data.</text>
</comment>
<dbReference type="GeneID" id="36320950"/>
<gene>
    <name evidence="1" type="ORF">AAJ76_5600025589</name>
</gene>
<dbReference type="VEuPathDB" id="MicrosporidiaDB:AAJ76_5600025589"/>
<dbReference type="AlphaFoldDB" id="A0A0F9WCR7"/>
<sequence>MFCFSINILQNTLFSTQSYLTSMKFYDNKTRASRKVCKMCILILKTNI</sequence>
<dbReference type="Proteomes" id="UP000034350">
    <property type="component" value="Unassembled WGS sequence"/>
</dbReference>
<dbReference type="RefSeq" id="XP_024330362.1">
    <property type="nucleotide sequence ID" value="XM_024476002.1"/>
</dbReference>
<accession>A0A0F9WCR7</accession>
<protein>
    <submittedName>
        <fullName evidence="1">Uncharacterized protein</fullName>
    </submittedName>
</protein>
<dbReference type="EMBL" id="JPQZ01000056">
    <property type="protein sequence ID" value="KKO74620.1"/>
    <property type="molecule type" value="Genomic_DNA"/>
</dbReference>
<evidence type="ECO:0000313" key="1">
    <source>
        <dbReference type="EMBL" id="KKO74620.1"/>
    </source>
</evidence>
<keyword evidence="2" id="KW-1185">Reference proteome</keyword>
<organism evidence="1 2">
    <name type="scientific">Vairimorpha ceranae</name>
    <dbReference type="NCBI Taxonomy" id="40302"/>
    <lineage>
        <taxon>Eukaryota</taxon>
        <taxon>Fungi</taxon>
        <taxon>Fungi incertae sedis</taxon>
        <taxon>Microsporidia</taxon>
        <taxon>Nosematidae</taxon>
        <taxon>Vairimorpha</taxon>
    </lineage>
</organism>
<reference evidence="1 2" key="1">
    <citation type="journal article" date="2015" name="Environ. Microbiol.">
        <title>Genome analyses suggest the presence of polyploidy and recent human-driven expansions in eight global populations of the honeybee pathogen Nosema ceranae.</title>
        <authorList>
            <person name="Pelin A."/>
            <person name="Selman M."/>
            <person name="Aris-Brosou S."/>
            <person name="Farinelli L."/>
            <person name="Corradi N."/>
        </authorList>
    </citation>
    <scope>NUCLEOTIDE SEQUENCE [LARGE SCALE GENOMIC DNA]</scope>
    <source>
        <strain evidence="1 2">PA08 1199</strain>
    </source>
</reference>
<evidence type="ECO:0000313" key="2">
    <source>
        <dbReference type="Proteomes" id="UP000034350"/>
    </source>
</evidence>
<proteinExistence type="predicted"/>